<organism evidence="2 3">
    <name type="scientific">Desulforamulus aeronauticus DSM 10349</name>
    <dbReference type="NCBI Taxonomy" id="1121421"/>
    <lineage>
        <taxon>Bacteria</taxon>
        <taxon>Bacillati</taxon>
        <taxon>Bacillota</taxon>
        <taxon>Clostridia</taxon>
        <taxon>Eubacteriales</taxon>
        <taxon>Peptococcaceae</taxon>
        <taxon>Desulforamulus</taxon>
    </lineage>
</organism>
<keyword evidence="3" id="KW-1185">Reference proteome</keyword>
<proteinExistence type="predicted"/>
<evidence type="ECO:0000256" key="1">
    <source>
        <dbReference type="SAM" id="SignalP"/>
    </source>
</evidence>
<dbReference type="AlphaFoldDB" id="A0A1M6VSB2"/>
<dbReference type="EMBL" id="FRAR01000026">
    <property type="protein sequence ID" value="SHK84271.1"/>
    <property type="molecule type" value="Genomic_DNA"/>
</dbReference>
<dbReference type="Proteomes" id="UP000183997">
    <property type="component" value="Unassembled WGS sequence"/>
</dbReference>
<evidence type="ECO:0000313" key="3">
    <source>
        <dbReference type="Proteomes" id="UP000183997"/>
    </source>
</evidence>
<gene>
    <name evidence="2" type="ORF">SAMN02745123_03320</name>
</gene>
<dbReference type="STRING" id="1121421.SAMN02745123_03320"/>
<protein>
    <submittedName>
        <fullName evidence="2">Uncharacterized protein</fullName>
    </submittedName>
</protein>
<accession>A0A1M6VSB2</accession>
<evidence type="ECO:0000313" key="2">
    <source>
        <dbReference type="EMBL" id="SHK84271.1"/>
    </source>
</evidence>
<feature type="chain" id="PRO_5039625080" evidence="1">
    <location>
        <begin position="28"/>
        <end position="148"/>
    </location>
</feature>
<feature type="signal peptide" evidence="1">
    <location>
        <begin position="1"/>
        <end position="27"/>
    </location>
</feature>
<dbReference type="RefSeq" id="WP_139257421.1">
    <property type="nucleotide sequence ID" value="NZ_FRAR01000026.1"/>
</dbReference>
<keyword evidence="1" id="KW-0732">Signal</keyword>
<reference evidence="3" key="1">
    <citation type="submission" date="2016-11" db="EMBL/GenBank/DDBJ databases">
        <authorList>
            <person name="Varghese N."/>
            <person name="Submissions S."/>
        </authorList>
    </citation>
    <scope>NUCLEOTIDE SEQUENCE [LARGE SCALE GENOMIC DNA]</scope>
    <source>
        <strain evidence="3">DSM 10349</strain>
    </source>
</reference>
<sequence>MKRRDFRVAFCVFVMSVLLSISATAFALVADGTSKSYGPVGGYSYTNQSSVGYTNSSSGVWASTTARVSGSVQVPVSYIGVDAKLYNSAGSLKTSTGFKYNDMKTGGYGVVTPNYYTHDTYYSKGDTRAYTGTGYITYSSNQSPNVNY</sequence>
<dbReference type="OrthoDB" id="2656948at2"/>
<name>A0A1M6VSB2_9FIRM</name>